<dbReference type="EMBL" id="JADNYJ010000059">
    <property type="protein sequence ID" value="KAF8896804.1"/>
    <property type="molecule type" value="Genomic_DNA"/>
</dbReference>
<reference evidence="2" key="1">
    <citation type="submission" date="2020-11" db="EMBL/GenBank/DDBJ databases">
        <authorList>
            <consortium name="DOE Joint Genome Institute"/>
            <person name="Ahrendt S."/>
            <person name="Riley R."/>
            <person name="Andreopoulos W."/>
            <person name="LaButti K."/>
            <person name="Pangilinan J."/>
            <person name="Ruiz-duenas F.J."/>
            <person name="Barrasa J.M."/>
            <person name="Sanchez-Garcia M."/>
            <person name="Camarero S."/>
            <person name="Miyauchi S."/>
            <person name="Serrano A."/>
            <person name="Linde D."/>
            <person name="Babiker R."/>
            <person name="Drula E."/>
            <person name="Ayuso-Fernandez I."/>
            <person name="Pacheco R."/>
            <person name="Padilla G."/>
            <person name="Ferreira P."/>
            <person name="Barriuso J."/>
            <person name="Kellner H."/>
            <person name="Castanera R."/>
            <person name="Alfaro M."/>
            <person name="Ramirez L."/>
            <person name="Pisabarro A.G."/>
            <person name="Kuo A."/>
            <person name="Tritt A."/>
            <person name="Lipzen A."/>
            <person name="He G."/>
            <person name="Yan M."/>
            <person name="Ng V."/>
            <person name="Cullen D."/>
            <person name="Martin F."/>
            <person name="Rosso M.-N."/>
            <person name="Henrissat B."/>
            <person name="Hibbett D."/>
            <person name="Martinez A.T."/>
            <person name="Grigoriev I.V."/>
        </authorList>
    </citation>
    <scope>NUCLEOTIDE SEQUENCE</scope>
    <source>
        <strain evidence="2">AH 44721</strain>
    </source>
</reference>
<keyword evidence="4" id="KW-1185">Reference proteome</keyword>
<evidence type="ECO:0000313" key="2">
    <source>
        <dbReference type="EMBL" id="KAF8891631.1"/>
    </source>
</evidence>
<proteinExistence type="predicted"/>
<feature type="compositionally biased region" description="Low complexity" evidence="1">
    <location>
        <begin position="24"/>
        <end position="36"/>
    </location>
</feature>
<evidence type="ECO:0000313" key="3">
    <source>
        <dbReference type="EMBL" id="KAF8896804.1"/>
    </source>
</evidence>
<gene>
    <name evidence="3" type="ORF">CPB84DRAFT_1848167</name>
    <name evidence="2" type="ORF">CPB84DRAFT_1848928</name>
</gene>
<name>A0A9P5NKY0_GYMJU</name>
<dbReference type="OrthoDB" id="3014414at2759"/>
<accession>A0A9P5NKY0</accession>
<comment type="caution">
    <text evidence="2">The sequence shown here is derived from an EMBL/GenBank/DDBJ whole genome shotgun (WGS) entry which is preliminary data.</text>
</comment>
<dbReference type="Proteomes" id="UP000724874">
    <property type="component" value="Unassembled WGS sequence"/>
</dbReference>
<dbReference type="EMBL" id="JADNYJ010000071">
    <property type="protein sequence ID" value="KAF8891631.1"/>
    <property type="molecule type" value="Genomic_DNA"/>
</dbReference>
<organism evidence="2 4">
    <name type="scientific">Gymnopilus junonius</name>
    <name type="common">Spectacular rustgill mushroom</name>
    <name type="synonym">Gymnopilus spectabilis subsp. junonius</name>
    <dbReference type="NCBI Taxonomy" id="109634"/>
    <lineage>
        <taxon>Eukaryota</taxon>
        <taxon>Fungi</taxon>
        <taxon>Dikarya</taxon>
        <taxon>Basidiomycota</taxon>
        <taxon>Agaricomycotina</taxon>
        <taxon>Agaricomycetes</taxon>
        <taxon>Agaricomycetidae</taxon>
        <taxon>Agaricales</taxon>
        <taxon>Agaricineae</taxon>
        <taxon>Hymenogastraceae</taxon>
        <taxon>Gymnopilus</taxon>
    </lineage>
</organism>
<sequence>MGGGLMAITSHVEGHPRQQTTLRSRPSTPTSSSCRVSSCGPLLERTGNYLSRALTQPSSWRAYRFAGFIVWSLDDSTTRIYRHFRRLLRLSKSLVAFGERMSNVTCYGFKCTTISTWEPTLRTCCQSPTNSTSSSTTGGRSVNEFGEFFCAGNALGPTVTCFNQTFQAQKSQFDVYTLDCFDDVGDLVDAGAVSTSNSTAFACSKNFLSNCYDTNGNKTEDPRSGSGCGNGSGSSGSGSGSSSGVIPILFNPKWPVLIVATLLLSSFVVG</sequence>
<dbReference type="AlphaFoldDB" id="A0A9P5NKY0"/>
<evidence type="ECO:0000256" key="1">
    <source>
        <dbReference type="SAM" id="MobiDB-lite"/>
    </source>
</evidence>
<evidence type="ECO:0000313" key="4">
    <source>
        <dbReference type="Proteomes" id="UP000724874"/>
    </source>
</evidence>
<protein>
    <submittedName>
        <fullName evidence="2">Uncharacterized protein</fullName>
    </submittedName>
</protein>
<feature type="region of interest" description="Disordered" evidence="1">
    <location>
        <begin position="8"/>
        <end position="36"/>
    </location>
</feature>